<dbReference type="OrthoDB" id="9806359at2"/>
<dbReference type="PANTHER" id="PTHR46390">
    <property type="entry name" value="MANNOSE-1-PHOSPHATE GUANYLYLTRANSFERASE"/>
    <property type="match status" value="1"/>
</dbReference>
<keyword evidence="11" id="KW-0413">Isomerase</keyword>
<keyword evidence="6" id="KW-0342">GTP-binding</keyword>
<keyword evidence="4 11" id="KW-0548">Nucleotidyltransferase</keyword>
<dbReference type="Proteomes" id="UP000297737">
    <property type="component" value="Unassembled WGS sequence"/>
</dbReference>
<dbReference type="InterPro" id="IPR005835">
    <property type="entry name" value="NTP_transferase_dom"/>
</dbReference>
<comment type="catalytic activity">
    <reaction evidence="7">
        <text>alpha-D-mannose 1-phosphate + GTP + H(+) = GDP-alpha-D-mannose + diphosphate</text>
        <dbReference type="Rhea" id="RHEA:15229"/>
        <dbReference type="ChEBI" id="CHEBI:15378"/>
        <dbReference type="ChEBI" id="CHEBI:33019"/>
        <dbReference type="ChEBI" id="CHEBI:37565"/>
        <dbReference type="ChEBI" id="CHEBI:57527"/>
        <dbReference type="ChEBI" id="CHEBI:58409"/>
        <dbReference type="EC" id="2.7.7.13"/>
    </reaction>
</comment>
<evidence type="ECO:0000259" key="10">
    <source>
        <dbReference type="Pfam" id="PF22640"/>
    </source>
</evidence>
<evidence type="ECO:0000256" key="1">
    <source>
        <dbReference type="ARBA" id="ARBA00006115"/>
    </source>
</evidence>
<reference evidence="11 12" key="1">
    <citation type="submission" date="2019-02" db="EMBL/GenBank/DDBJ databases">
        <title>Polymorphobacter sp. isolated from the lake at the Tibet of China.</title>
        <authorList>
            <person name="Li A."/>
        </authorList>
    </citation>
    <scope>NUCLEOTIDE SEQUENCE [LARGE SCALE GENOMIC DNA]</scope>
    <source>
        <strain evidence="11 12">DJ1R-1</strain>
    </source>
</reference>
<keyword evidence="5" id="KW-0547">Nucleotide-binding</keyword>
<dbReference type="InterPro" id="IPR029044">
    <property type="entry name" value="Nucleotide-diphossugar_trans"/>
</dbReference>
<name>A0A4Y9EPT6_9SPHN</name>
<dbReference type="CDD" id="cd02509">
    <property type="entry name" value="GDP-M1P_Guanylyltransferase"/>
    <property type="match status" value="1"/>
</dbReference>
<dbReference type="InterPro" id="IPR049577">
    <property type="entry name" value="GMPP_N"/>
</dbReference>
<organism evidence="11 12">
    <name type="scientific">Glacieibacterium arshaanense</name>
    <dbReference type="NCBI Taxonomy" id="2511025"/>
    <lineage>
        <taxon>Bacteria</taxon>
        <taxon>Pseudomonadati</taxon>
        <taxon>Pseudomonadota</taxon>
        <taxon>Alphaproteobacteria</taxon>
        <taxon>Sphingomonadales</taxon>
        <taxon>Sphingosinicellaceae</taxon>
        <taxon>Glacieibacterium</taxon>
    </lineage>
</organism>
<dbReference type="EC" id="2.7.7.13" evidence="2"/>
<evidence type="ECO:0000256" key="4">
    <source>
        <dbReference type="ARBA" id="ARBA00022695"/>
    </source>
</evidence>
<dbReference type="SUPFAM" id="SSF159283">
    <property type="entry name" value="Guanosine diphospho-D-mannose pyrophosphorylase/mannose-6-phosphate isomerase linker domain"/>
    <property type="match status" value="1"/>
</dbReference>
<dbReference type="GO" id="GO:0009298">
    <property type="term" value="P:GDP-mannose biosynthetic process"/>
    <property type="evidence" value="ECO:0007669"/>
    <property type="project" value="TreeGrafter"/>
</dbReference>
<dbReference type="AlphaFoldDB" id="A0A4Y9EPT6"/>
<keyword evidence="3 11" id="KW-0808">Transferase</keyword>
<dbReference type="RefSeq" id="WP_135244369.1">
    <property type="nucleotide sequence ID" value="NZ_SIHO01000001.1"/>
</dbReference>
<evidence type="ECO:0000256" key="6">
    <source>
        <dbReference type="ARBA" id="ARBA00023134"/>
    </source>
</evidence>
<evidence type="ECO:0000313" key="12">
    <source>
        <dbReference type="Proteomes" id="UP000297737"/>
    </source>
</evidence>
<gene>
    <name evidence="11" type="ORF">EUV02_01005</name>
</gene>
<evidence type="ECO:0000256" key="7">
    <source>
        <dbReference type="ARBA" id="ARBA00047343"/>
    </source>
</evidence>
<dbReference type="GO" id="GO:0004475">
    <property type="term" value="F:mannose-1-phosphate guanylyltransferase (GTP) activity"/>
    <property type="evidence" value="ECO:0007669"/>
    <property type="project" value="UniProtKB-EC"/>
</dbReference>
<evidence type="ECO:0000313" key="11">
    <source>
        <dbReference type="EMBL" id="TFU05644.1"/>
    </source>
</evidence>
<feature type="domain" description="Nucleotidyl transferase" evidence="9">
    <location>
        <begin position="8"/>
        <end position="287"/>
    </location>
</feature>
<dbReference type="GO" id="GO:0016853">
    <property type="term" value="F:isomerase activity"/>
    <property type="evidence" value="ECO:0007669"/>
    <property type="project" value="UniProtKB-KW"/>
</dbReference>
<dbReference type="Pfam" id="PF22640">
    <property type="entry name" value="ManC_GMP_beta-helix"/>
    <property type="match status" value="1"/>
</dbReference>
<dbReference type="InterPro" id="IPR054566">
    <property type="entry name" value="ManC/GMP-like_b-helix"/>
</dbReference>
<dbReference type="NCBIfam" id="TIGR01479">
    <property type="entry name" value="GMP_PMI"/>
    <property type="match status" value="1"/>
</dbReference>
<keyword evidence="12" id="KW-1185">Reference proteome</keyword>
<dbReference type="InterPro" id="IPR006375">
    <property type="entry name" value="Man1P_GuaTrfase/Man6P_Isoase"/>
</dbReference>
<protein>
    <recommendedName>
        <fullName evidence="2">mannose-1-phosphate guanylyltransferase</fullName>
        <ecNumber evidence="2">2.7.7.13</ecNumber>
    </recommendedName>
</protein>
<dbReference type="EMBL" id="SIHO01000001">
    <property type="protein sequence ID" value="TFU05644.1"/>
    <property type="molecule type" value="Genomic_DNA"/>
</dbReference>
<dbReference type="FunFam" id="3.90.550.10:FF:000046">
    <property type="entry name" value="Mannose-1-phosphate guanylyltransferase (GDP)"/>
    <property type="match status" value="1"/>
</dbReference>
<evidence type="ECO:0000256" key="5">
    <source>
        <dbReference type="ARBA" id="ARBA00022741"/>
    </source>
</evidence>
<accession>A0A4Y9EPT6</accession>
<evidence type="ECO:0000256" key="8">
    <source>
        <dbReference type="RuleBase" id="RU004190"/>
    </source>
</evidence>
<evidence type="ECO:0000259" key="9">
    <source>
        <dbReference type="Pfam" id="PF00483"/>
    </source>
</evidence>
<dbReference type="Gene3D" id="3.90.550.10">
    <property type="entry name" value="Spore Coat Polysaccharide Biosynthesis Protein SpsA, Chain A"/>
    <property type="match status" value="1"/>
</dbReference>
<feature type="domain" description="MannoseP isomerase/GMP-like beta-helix" evidence="10">
    <location>
        <begin position="297"/>
        <end position="350"/>
    </location>
</feature>
<proteinExistence type="inferred from homology"/>
<dbReference type="InterPro" id="IPR051161">
    <property type="entry name" value="Mannose-6P_isomerase_type2"/>
</dbReference>
<dbReference type="Pfam" id="PF00483">
    <property type="entry name" value="NTP_transferase"/>
    <property type="match status" value="1"/>
</dbReference>
<comment type="caution">
    <text evidence="11">The sequence shown here is derived from an EMBL/GenBank/DDBJ whole genome shotgun (WGS) entry which is preliminary data.</text>
</comment>
<evidence type="ECO:0000256" key="2">
    <source>
        <dbReference type="ARBA" id="ARBA00012387"/>
    </source>
</evidence>
<dbReference type="SUPFAM" id="SSF53448">
    <property type="entry name" value="Nucleotide-diphospho-sugar transferases"/>
    <property type="match status" value="1"/>
</dbReference>
<comment type="similarity">
    <text evidence="1 8">Belongs to the mannose-6-phosphate isomerase type 2 family.</text>
</comment>
<evidence type="ECO:0000256" key="3">
    <source>
        <dbReference type="ARBA" id="ARBA00022679"/>
    </source>
</evidence>
<sequence>MTQKRIWPVLLSGGVGARLWPVSRAAMPKQLISLTEAATMLQATAARCADAARFHPPLVVASAAHAVTIGDQLAAVDATPGALILEPVARNTAPAIALAALEVLQHDPAGLMLVMPSDHHIAYPEVLQAAVATALPLAEAGWLVTFGITPDHPATGYGYIEIGEKLADGVNKVEKFVEKPDIATATRWLAEGRHVWNGGIFLMRADVLLDELAKHAPAMRDACQRAFAAARRDAGAVTPDAGIFAGCPADSIDYAVFERAERVAVVPVAMGWSDIGSWDALRDLGPADADGNVSSNNVIAVDTQRCLLRSEGPILATIGVQDLVIVATADAVLVSAAGQTQGVRKIVDRLAGDAALVQPRVESFAGGCLRRLAEGDGVRVYEIELDAGASWKAPAARVTAIAGAAEVAGKRLDNADTAAGDIIVSASGARLLIVESGTPAKT</sequence>
<dbReference type="GO" id="GO:0000271">
    <property type="term" value="P:polysaccharide biosynthetic process"/>
    <property type="evidence" value="ECO:0007669"/>
    <property type="project" value="InterPro"/>
</dbReference>
<dbReference type="GO" id="GO:0005525">
    <property type="term" value="F:GTP binding"/>
    <property type="evidence" value="ECO:0007669"/>
    <property type="project" value="UniProtKB-KW"/>
</dbReference>
<dbReference type="PANTHER" id="PTHR46390:SF1">
    <property type="entry name" value="MANNOSE-1-PHOSPHATE GUANYLYLTRANSFERASE"/>
    <property type="match status" value="1"/>
</dbReference>